<proteinExistence type="predicted"/>
<feature type="compositionally biased region" description="Basic and acidic residues" evidence="1">
    <location>
        <begin position="25"/>
        <end position="37"/>
    </location>
</feature>
<dbReference type="EMBL" id="CAMAPF010000084">
    <property type="protein sequence ID" value="CAH9095135.1"/>
    <property type="molecule type" value="Genomic_DNA"/>
</dbReference>
<evidence type="ECO:0000256" key="1">
    <source>
        <dbReference type="SAM" id="MobiDB-lite"/>
    </source>
</evidence>
<accession>A0AAV0D878</accession>
<dbReference type="Proteomes" id="UP001152523">
    <property type="component" value="Unassembled WGS sequence"/>
</dbReference>
<evidence type="ECO:0000313" key="3">
    <source>
        <dbReference type="Proteomes" id="UP001152523"/>
    </source>
</evidence>
<comment type="caution">
    <text evidence="2">The sequence shown here is derived from an EMBL/GenBank/DDBJ whole genome shotgun (WGS) entry which is preliminary data.</text>
</comment>
<reference evidence="2" key="1">
    <citation type="submission" date="2022-07" db="EMBL/GenBank/DDBJ databases">
        <authorList>
            <person name="Macas J."/>
            <person name="Novak P."/>
            <person name="Neumann P."/>
        </authorList>
    </citation>
    <scope>NUCLEOTIDE SEQUENCE</scope>
</reference>
<protein>
    <submittedName>
        <fullName evidence="2">Uncharacterized protein</fullName>
    </submittedName>
</protein>
<feature type="region of interest" description="Disordered" evidence="1">
    <location>
        <begin position="8"/>
        <end position="40"/>
    </location>
</feature>
<name>A0AAV0D878_9ASTE</name>
<gene>
    <name evidence="2" type="ORF">CEPIT_LOCUS13157</name>
</gene>
<evidence type="ECO:0000313" key="2">
    <source>
        <dbReference type="EMBL" id="CAH9095135.1"/>
    </source>
</evidence>
<sequence>MLELWSWEAGSGTGSWLPAGPAQWTKEEGDDGIRENKSGYSLDLGLGSPEPPSPCRRGGPSGAFSCTKRRPLHYHRSCHLGLRRAPSQQRFFIGLSWVLRLQRSAAVRRRRRAGSHFSTWSVPAQAPTGLSAGVALGDLAAESSISAINGGAELREGMPRSYKVRLTFQRRLSSLAALALLKETPYIKRLIKSLIAFFGEFEPKSKLRNFHTKPKPRRLSKTLVG</sequence>
<dbReference type="AlphaFoldDB" id="A0AAV0D878"/>
<organism evidence="2 3">
    <name type="scientific">Cuscuta epithymum</name>
    <dbReference type="NCBI Taxonomy" id="186058"/>
    <lineage>
        <taxon>Eukaryota</taxon>
        <taxon>Viridiplantae</taxon>
        <taxon>Streptophyta</taxon>
        <taxon>Embryophyta</taxon>
        <taxon>Tracheophyta</taxon>
        <taxon>Spermatophyta</taxon>
        <taxon>Magnoliopsida</taxon>
        <taxon>eudicotyledons</taxon>
        <taxon>Gunneridae</taxon>
        <taxon>Pentapetalae</taxon>
        <taxon>asterids</taxon>
        <taxon>lamiids</taxon>
        <taxon>Solanales</taxon>
        <taxon>Convolvulaceae</taxon>
        <taxon>Cuscuteae</taxon>
        <taxon>Cuscuta</taxon>
        <taxon>Cuscuta subgen. Cuscuta</taxon>
    </lineage>
</organism>
<keyword evidence="3" id="KW-1185">Reference proteome</keyword>